<evidence type="ECO:0000313" key="1">
    <source>
        <dbReference type="EMBL" id="TMV14928.1"/>
    </source>
</evidence>
<dbReference type="EMBL" id="VCPC01000001">
    <property type="protein sequence ID" value="TMV14928.1"/>
    <property type="molecule type" value="Genomic_DNA"/>
</dbReference>
<dbReference type="RefSeq" id="WP_138862280.1">
    <property type="nucleotide sequence ID" value="NZ_VCPC01000001.1"/>
</dbReference>
<name>A0ABY2XE44_9RHOB</name>
<dbReference type="Proteomes" id="UP001191082">
    <property type="component" value="Unassembled WGS sequence"/>
</dbReference>
<proteinExistence type="predicted"/>
<accession>A0ABY2XE44</accession>
<protein>
    <submittedName>
        <fullName evidence="1">Uncharacterized protein</fullName>
    </submittedName>
</protein>
<gene>
    <name evidence="1" type="ORF">FGK64_02830</name>
</gene>
<reference evidence="1 2" key="1">
    <citation type="submission" date="2019-05" db="EMBL/GenBank/DDBJ databases">
        <title>Marivita sp. nov. isolated from sea sediment.</title>
        <authorList>
            <person name="Kim W."/>
        </authorList>
    </citation>
    <scope>NUCLEOTIDE SEQUENCE [LARGE SCALE GENOMIC DNA]</scope>
    <source>
        <strain evidence="1 2">CAU 1492</strain>
    </source>
</reference>
<comment type="caution">
    <text evidence="1">The sequence shown here is derived from an EMBL/GenBank/DDBJ whole genome shotgun (WGS) entry which is preliminary data.</text>
</comment>
<organism evidence="1 2">
    <name type="scientific">Arenibacterium halophilum</name>
    <dbReference type="NCBI Taxonomy" id="2583821"/>
    <lineage>
        <taxon>Bacteria</taxon>
        <taxon>Pseudomonadati</taxon>
        <taxon>Pseudomonadota</taxon>
        <taxon>Alphaproteobacteria</taxon>
        <taxon>Rhodobacterales</taxon>
        <taxon>Paracoccaceae</taxon>
        <taxon>Arenibacterium</taxon>
    </lineage>
</organism>
<sequence length="191" mass="21203">MTFELYRAKVVPAKAAGLSTEELRLYLGVGRNTVRDIAGRFGLEKMHDIYPEHILWRQLFGVLPADDLASNLLRESLADIHWVRCITGVPNSTIRDNLRTGRWQYDRGVQLGKANSEHAPRMRRWLPALIRTRVLGTPTPNFEIVEPVPVSAPGSNPRCEPASSADAGDVFATLFASEAARPSNAENNNSQ</sequence>
<evidence type="ECO:0000313" key="2">
    <source>
        <dbReference type="Proteomes" id="UP001191082"/>
    </source>
</evidence>
<keyword evidence="2" id="KW-1185">Reference proteome</keyword>